<evidence type="ECO:0000256" key="14">
    <source>
        <dbReference type="ARBA" id="ARBA00038949"/>
    </source>
</evidence>
<dbReference type="PANTHER" id="PTHR10468">
    <property type="entry name" value="PROTEIN O-LINKED-MANNOSE BETA-1,2-N-ACETYLGLUCOSAMINYLTRANSFERASE 1/ALPHA-1,3-MANNOSYL-GLYCOPROTEIN 2-BETA-N-ACETYLGLUCOSAMINYLTRANSFERASE"/>
    <property type="match status" value="1"/>
</dbReference>
<evidence type="ECO:0000256" key="4">
    <source>
        <dbReference type="ARBA" id="ARBA00006492"/>
    </source>
</evidence>
<evidence type="ECO:0000256" key="7">
    <source>
        <dbReference type="ARBA" id="ARBA00022692"/>
    </source>
</evidence>
<evidence type="ECO:0000256" key="3">
    <source>
        <dbReference type="ARBA" id="ARBA00004922"/>
    </source>
</evidence>
<accession>D8M9Q9</accession>
<comment type="cofactor">
    <cofactor evidence="1">
        <name>Mn(2+)</name>
        <dbReference type="ChEBI" id="CHEBI:29035"/>
    </cofactor>
</comment>
<dbReference type="GO" id="GO:0003827">
    <property type="term" value="F:alpha-1,3-mannosylglycoprotein 2-beta-N-acetylglucosaminyltransferase activity"/>
    <property type="evidence" value="ECO:0007669"/>
    <property type="project" value="UniProtKB-EC"/>
</dbReference>
<keyword evidence="9" id="KW-0735">Signal-anchor</keyword>
<keyword evidence="5 17" id="KW-0328">Glycosyltransferase</keyword>
<proteinExistence type="inferred from homology"/>
<evidence type="ECO:0000256" key="11">
    <source>
        <dbReference type="ARBA" id="ARBA00023034"/>
    </source>
</evidence>
<keyword evidence="11" id="KW-0333">Golgi apparatus</keyword>
<dbReference type="GeneID" id="24921510"/>
<keyword evidence="12" id="KW-0472">Membrane</keyword>
<keyword evidence="10" id="KW-1133">Transmembrane helix</keyword>
<evidence type="ECO:0000256" key="13">
    <source>
        <dbReference type="ARBA" id="ARBA00023211"/>
    </source>
</evidence>
<dbReference type="Proteomes" id="UP000008312">
    <property type="component" value="Unassembled WGS sequence"/>
</dbReference>
<keyword evidence="13" id="KW-0464">Manganese</keyword>
<evidence type="ECO:0000313" key="18">
    <source>
        <dbReference type="Proteomes" id="UP000008312"/>
    </source>
</evidence>
<dbReference type="AlphaFoldDB" id="D8M9Q9"/>
<comment type="subcellular location">
    <subcellularLocation>
        <location evidence="2">Golgi apparatus membrane</location>
        <topology evidence="2">Single-pass type II membrane protein</topology>
    </subcellularLocation>
</comment>
<evidence type="ECO:0000256" key="15">
    <source>
        <dbReference type="ARBA" id="ARBA00041712"/>
    </source>
</evidence>
<evidence type="ECO:0000256" key="2">
    <source>
        <dbReference type="ARBA" id="ARBA00004323"/>
    </source>
</evidence>
<protein>
    <recommendedName>
        <fullName evidence="14">alpha-1,3-mannosyl-glycoprotein 2-beta-N-acetylglucosaminyltransferase</fullName>
        <ecNumber evidence="14">2.4.1.101</ecNumber>
    </recommendedName>
    <alternativeName>
        <fullName evidence="15">N-glycosyl-oligosaccharide-glycoprotein N-acetylglucosaminyltransferase I</fullName>
    </alternativeName>
</protein>
<keyword evidence="7" id="KW-0812">Transmembrane</keyword>
<evidence type="ECO:0000256" key="8">
    <source>
        <dbReference type="ARBA" id="ARBA00022723"/>
    </source>
</evidence>
<dbReference type="PANTHER" id="PTHR10468:SF0">
    <property type="entry name" value="ALPHA-1,3-MANNOSYL-GLYCOPROTEIN 2-BETA-N-ACETYLGLUCOSAMINYLTRANSFERASE"/>
    <property type="match status" value="1"/>
</dbReference>
<dbReference type="Pfam" id="PF03071">
    <property type="entry name" value="GNT-I"/>
    <property type="match status" value="1"/>
</dbReference>
<dbReference type="Gene3D" id="3.90.550.10">
    <property type="entry name" value="Spore Coat Polysaccharide Biosynthesis Protein SpsA, Chain A"/>
    <property type="match status" value="1"/>
</dbReference>
<dbReference type="EMBL" id="FN668689">
    <property type="protein sequence ID" value="CBK24798.2"/>
    <property type="molecule type" value="Genomic_DNA"/>
</dbReference>
<dbReference type="EC" id="2.4.1.101" evidence="14"/>
<comment type="similarity">
    <text evidence="4">Belongs to the glycosyltransferase 13 family.</text>
</comment>
<dbReference type="OrthoDB" id="440755at2759"/>
<evidence type="ECO:0000256" key="1">
    <source>
        <dbReference type="ARBA" id="ARBA00001936"/>
    </source>
</evidence>
<evidence type="ECO:0000256" key="9">
    <source>
        <dbReference type="ARBA" id="ARBA00022968"/>
    </source>
</evidence>
<dbReference type="InterPro" id="IPR029044">
    <property type="entry name" value="Nucleotide-diphossugar_trans"/>
</dbReference>
<dbReference type="InterPro" id="IPR004139">
    <property type="entry name" value="Glyco_trans_13"/>
</dbReference>
<dbReference type="GO" id="GO:0046872">
    <property type="term" value="F:metal ion binding"/>
    <property type="evidence" value="ECO:0007669"/>
    <property type="project" value="UniProtKB-KW"/>
</dbReference>
<evidence type="ECO:0000256" key="16">
    <source>
        <dbReference type="ARBA" id="ARBA00049421"/>
    </source>
</evidence>
<evidence type="ECO:0000313" key="17">
    <source>
        <dbReference type="EMBL" id="CBK24798.2"/>
    </source>
</evidence>
<dbReference type="FunFam" id="3.90.550.10:FF:000252">
    <property type="entry name" value="Protein O-linked-mannose beta-1,2-N-acetylglucosaminyltransferase 1"/>
    <property type="match status" value="1"/>
</dbReference>
<evidence type="ECO:0000256" key="10">
    <source>
        <dbReference type="ARBA" id="ARBA00022989"/>
    </source>
</evidence>
<gene>
    <name evidence="17" type="ORF">GSBLH_T00004485001</name>
</gene>
<comment type="pathway">
    <text evidence="3">Protein modification; protein glycosylation.</text>
</comment>
<evidence type="ECO:0000256" key="5">
    <source>
        <dbReference type="ARBA" id="ARBA00022676"/>
    </source>
</evidence>
<dbReference type="RefSeq" id="XP_012898846.1">
    <property type="nucleotide sequence ID" value="XM_013043392.1"/>
</dbReference>
<evidence type="ECO:0000256" key="6">
    <source>
        <dbReference type="ARBA" id="ARBA00022679"/>
    </source>
</evidence>
<dbReference type="GO" id="GO:0000139">
    <property type="term" value="C:Golgi membrane"/>
    <property type="evidence" value="ECO:0007669"/>
    <property type="project" value="UniProtKB-SubCell"/>
</dbReference>
<evidence type="ECO:0000256" key="12">
    <source>
        <dbReference type="ARBA" id="ARBA00023136"/>
    </source>
</evidence>
<dbReference type="UniPathway" id="UPA00378"/>
<dbReference type="InterPro" id="IPR052261">
    <property type="entry name" value="Glycosyltransferase_13"/>
</dbReference>
<dbReference type="OMA" id="KGYDLSW"/>
<organism evidence="17">
    <name type="scientific">Blastocystis hominis</name>
    <dbReference type="NCBI Taxonomy" id="12968"/>
    <lineage>
        <taxon>Eukaryota</taxon>
        <taxon>Sar</taxon>
        <taxon>Stramenopiles</taxon>
        <taxon>Bigyra</taxon>
        <taxon>Opalozoa</taxon>
        <taxon>Opalinata</taxon>
        <taxon>Blastocystidae</taxon>
        <taxon>Blastocystis</taxon>
    </lineage>
</organism>
<dbReference type="InParanoid" id="D8M9Q9"/>
<reference evidence="17" key="1">
    <citation type="submission" date="2010-02" db="EMBL/GenBank/DDBJ databases">
        <title>Sequencing and annotation of the Blastocystis hominis genome.</title>
        <authorList>
            <person name="Wincker P."/>
        </authorList>
    </citation>
    <scope>NUCLEOTIDE SEQUENCE</scope>
    <source>
        <strain evidence="17">Singapore isolate B</strain>
    </source>
</reference>
<sequence>MLFHRLLLKVLRPALNRVAVFEASRKENRFAIGGKKTALLILAYNRPQFLLRTFNQVVKVLSNPANLFYVDIVISQDGADSTVTTLVGIISSRVRSEIPFCPFLHLKHKPVKLEVDAQYGSIAYHLSWALSTLFGTHNYEQVIVLDDDVLIAPDFFDYFSATSYLFNSDPSIYCISAYNENGQSKFVLDPTLIWRTDYFPSLGWMIEKKQWIAWKDLWPTDFWRDWVRSPAARQDRQCVYPEVSRVVTFGSTGVNSQPFYWEFESKIKLNDRFVEFGKRDLAYLMLENYEPMFQSLLNEATAIQSLEELVTLPIESTAKLFYTKHPGPRSFYSLATKLGIMSDASLGIPRTAYKGVVTVYYSGIRIFLVPEGGMSATYKCDLFL</sequence>
<keyword evidence="8" id="KW-0479">Metal-binding</keyword>
<name>D8M9Q9_BLAHO</name>
<comment type="catalytic activity">
    <reaction evidence="16">
        <text>N(4)-(alpha-D-Man-(1-&gt;3)-[alpha-D-Man-(1-&gt;3)-[alpha-D-Man-(1-&gt;6)]-alpha-D-Man-(1-&gt;6)]-beta-D-Man-(1-&gt;4)-beta-D-GlcNAc-(1-&gt;4)-beta-D-GlcNAc)-L-asparaginyl-[protein] (N-glucan mannose isomer 5A1,2) + UDP-N-acetyl-alpha-D-glucosamine = N(4)-{beta-D-GlcNAc-(1-&gt;2)-alpha-D-Man-(1-&gt;3)-[alpha-D-Man-(1-&gt;3)-[alpha-D-Man-(1-&gt;6)]-alpha-D-Man-(1-&gt;6)]-beta-D-Man-(1-&gt;4)-beta-D-GlcNAc-(1-&gt;4)-beta-D-GlcNAc}-L-asparaginyl-[protein] + UDP + H(+)</text>
        <dbReference type="Rhea" id="RHEA:11456"/>
        <dbReference type="Rhea" id="RHEA-COMP:14367"/>
        <dbReference type="Rhea" id="RHEA-COMP:14368"/>
        <dbReference type="ChEBI" id="CHEBI:15378"/>
        <dbReference type="ChEBI" id="CHEBI:57705"/>
        <dbReference type="ChEBI" id="CHEBI:58223"/>
        <dbReference type="ChEBI" id="CHEBI:59087"/>
        <dbReference type="ChEBI" id="CHEBI:60625"/>
        <dbReference type="EC" id="2.4.1.101"/>
    </reaction>
</comment>
<dbReference type="SUPFAM" id="SSF53448">
    <property type="entry name" value="Nucleotide-diphospho-sugar transferases"/>
    <property type="match status" value="1"/>
</dbReference>
<keyword evidence="6 17" id="KW-0808">Transferase</keyword>
<keyword evidence="18" id="KW-1185">Reference proteome</keyword>
<dbReference type="Gene3D" id="3.10.180.20">
    <property type="entry name" value="N-Acetylglucosaminyltransferase I, Domain 2"/>
    <property type="match status" value="1"/>
</dbReference>